<feature type="region of interest" description="Disordered" evidence="1">
    <location>
        <begin position="64"/>
        <end position="101"/>
    </location>
</feature>
<protein>
    <recommendedName>
        <fullName evidence="4">DUF4939 domain-containing protein</fullName>
    </recommendedName>
</protein>
<feature type="compositionally biased region" description="Low complexity" evidence="1">
    <location>
        <begin position="72"/>
        <end position="87"/>
    </location>
</feature>
<dbReference type="Proteomes" id="UP000261500">
    <property type="component" value="Unplaced"/>
</dbReference>
<dbReference type="GeneTree" id="ENSGT00940000173342"/>
<feature type="compositionally biased region" description="Polar residues" evidence="1">
    <location>
        <begin position="12"/>
        <end position="21"/>
    </location>
</feature>
<reference evidence="2" key="1">
    <citation type="submission" date="2025-08" db="UniProtKB">
        <authorList>
            <consortium name="Ensembl"/>
        </authorList>
    </citation>
    <scope>IDENTIFICATION</scope>
</reference>
<feature type="region of interest" description="Disordered" evidence="1">
    <location>
        <begin position="1"/>
        <end position="26"/>
    </location>
</feature>
<evidence type="ECO:0000256" key="1">
    <source>
        <dbReference type="SAM" id="MobiDB-lite"/>
    </source>
</evidence>
<dbReference type="AlphaFoldDB" id="A0A3B3VUX8"/>
<reference evidence="2" key="2">
    <citation type="submission" date="2025-09" db="UniProtKB">
        <authorList>
            <consortium name="Ensembl"/>
        </authorList>
    </citation>
    <scope>IDENTIFICATION</scope>
</reference>
<evidence type="ECO:0000313" key="3">
    <source>
        <dbReference type="Proteomes" id="UP000261500"/>
    </source>
</evidence>
<name>A0A3B3VUX8_9TELE</name>
<dbReference type="STRING" id="48699.ENSPLAP00000028559"/>
<dbReference type="Ensembl" id="ENSPLAT00000022651.1">
    <property type="protein sequence ID" value="ENSPLAP00000028559.1"/>
    <property type="gene ID" value="ENSPLAG00000018038.1"/>
</dbReference>
<evidence type="ECO:0000313" key="2">
    <source>
        <dbReference type="Ensembl" id="ENSPLAP00000028559.1"/>
    </source>
</evidence>
<proteinExistence type="predicted"/>
<sequence length="212" mass="23850">MKSQPFVDSAWSPYSSQNTHNIPEYDSIQKHESALLELGNRQNETNCQLAELTSFLRDRFQQPSAVSSVQDPAAQTAPPLAPTSQAPIQSTSSDCPLPSLPRFDGDPRKFRGFLMQCNNQFNHTPHRFVHDSSKISYIIAHLSDRALDWAEVKFSSSTQLNPRQSLWSLFFSRFNRSISFRPGSTNIKPDALSRLYSPDDSEKLPAPILPPS</sequence>
<evidence type="ECO:0008006" key="4">
    <source>
        <dbReference type="Google" id="ProtNLM"/>
    </source>
</evidence>
<organism evidence="2 3">
    <name type="scientific">Poecilia latipinna</name>
    <name type="common">sailfin molly</name>
    <dbReference type="NCBI Taxonomy" id="48699"/>
    <lineage>
        <taxon>Eukaryota</taxon>
        <taxon>Metazoa</taxon>
        <taxon>Chordata</taxon>
        <taxon>Craniata</taxon>
        <taxon>Vertebrata</taxon>
        <taxon>Euteleostomi</taxon>
        <taxon>Actinopterygii</taxon>
        <taxon>Neopterygii</taxon>
        <taxon>Teleostei</taxon>
        <taxon>Neoteleostei</taxon>
        <taxon>Acanthomorphata</taxon>
        <taxon>Ovalentaria</taxon>
        <taxon>Atherinomorphae</taxon>
        <taxon>Cyprinodontiformes</taxon>
        <taxon>Poeciliidae</taxon>
        <taxon>Poeciliinae</taxon>
        <taxon>Poecilia</taxon>
    </lineage>
</organism>
<keyword evidence="3" id="KW-1185">Reference proteome</keyword>
<accession>A0A3B3VUX8</accession>